<dbReference type="InterPro" id="IPR056616">
    <property type="entry name" value="Chromo_MIT1"/>
</dbReference>
<dbReference type="SUPFAM" id="SSF52540">
    <property type="entry name" value="P-loop containing nucleoside triphosphate hydrolases"/>
    <property type="match status" value="2"/>
</dbReference>
<feature type="region of interest" description="Disordered" evidence="10">
    <location>
        <begin position="1"/>
        <end position="21"/>
    </location>
</feature>
<dbReference type="SMART" id="SM00490">
    <property type="entry name" value="HELICc"/>
    <property type="match status" value="1"/>
</dbReference>
<dbReference type="Pfam" id="PF00176">
    <property type="entry name" value="SNF2-rel_dom"/>
    <property type="match status" value="1"/>
</dbReference>
<keyword evidence="5" id="KW-0863">Zinc-finger</keyword>
<dbReference type="PROSITE" id="PS51192">
    <property type="entry name" value="HELICASE_ATP_BIND_1"/>
    <property type="match status" value="1"/>
</dbReference>
<feature type="region of interest" description="Disordered" evidence="10">
    <location>
        <begin position="122"/>
        <end position="325"/>
    </location>
</feature>
<proteinExistence type="predicted"/>
<evidence type="ECO:0000256" key="4">
    <source>
        <dbReference type="ARBA" id="ARBA00022741"/>
    </source>
</evidence>
<organism evidence="13 14">
    <name type="scientific">Tuber aestivum</name>
    <name type="common">summer truffle</name>
    <dbReference type="NCBI Taxonomy" id="59557"/>
    <lineage>
        <taxon>Eukaryota</taxon>
        <taxon>Fungi</taxon>
        <taxon>Dikarya</taxon>
        <taxon>Ascomycota</taxon>
        <taxon>Pezizomycotina</taxon>
        <taxon>Pezizomycetes</taxon>
        <taxon>Pezizales</taxon>
        <taxon>Tuberaceae</taxon>
        <taxon>Tuber</taxon>
    </lineage>
</organism>
<dbReference type="GO" id="GO:0003682">
    <property type="term" value="F:chromatin binding"/>
    <property type="evidence" value="ECO:0007669"/>
    <property type="project" value="TreeGrafter"/>
</dbReference>
<dbReference type="GO" id="GO:0016887">
    <property type="term" value="F:ATP hydrolysis activity"/>
    <property type="evidence" value="ECO:0007669"/>
    <property type="project" value="TreeGrafter"/>
</dbReference>
<dbReference type="GO" id="GO:0005524">
    <property type="term" value="F:ATP binding"/>
    <property type="evidence" value="ECO:0007669"/>
    <property type="project" value="UniProtKB-KW"/>
</dbReference>
<dbReference type="Proteomes" id="UP001412239">
    <property type="component" value="Unassembled WGS sequence"/>
</dbReference>
<dbReference type="InterPro" id="IPR000330">
    <property type="entry name" value="SNF2_N"/>
</dbReference>
<dbReference type="CDD" id="cd18793">
    <property type="entry name" value="SF2_C_SNF"/>
    <property type="match status" value="1"/>
</dbReference>
<feature type="domain" description="Helicase ATP-binding" evidence="11">
    <location>
        <begin position="743"/>
        <end position="912"/>
    </location>
</feature>
<keyword evidence="14" id="KW-1185">Reference proteome</keyword>
<feature type="compositionally biased region" description="Basic residues" evidence="10">
    <location>
        <begin position="268"/>
        <end position="282"/>
    </location>
</feature>
<feature type="region of interest" description="Disordered" evidence="10">
    <location>
        <begin position="1593"/>
        <end position="1612"/>
    </location>
</feature>
<dbReference type="SUPFAM" id="SSF54160">
    <property type="entry name" value="Chromo domain-like"/>
    <property type="match status" value="1"/>
</dbReference>
<dbReference type="InterPro" id="IPR001650">
    <property type="entry name" value="Helicase_C-like"/>
</dbReference>
<evidence type="ECO:0000256" key="9">
    <source>
        <dbReference type="ARBA" id="ARBA00023242"/>
    </source>
</evidence>
<dbReference type="PANTHER" id="PTHR45623">
    <property type="entry name" value="CHROMODOMAIN-HELICASE-DNA-BINDING PROTEIN 3-RELATED-RELATED"/>
    <property type="match status" value="1"/>
</dbReference>
<dbReference type="Gene3D" id="3.40.50.10810">
    <property type="entry name" value="Tandem AAA-ATPase domain"/>
    <property type="match status" value="1"/>
</dbReference>
<keyword evidence="3" id="KW-0479">Metal-binding</keyword>
<gene>
    <name evidence="13" type="ORF">GSTUAT00007715001</name>
</gene>
<feature type="compositionally biased region" description="Polar residues" evidence="10">
    <location>
        <begin position="1601"/>
        <end position="1612"/>
    </location>
</feature>
<feature type="compositionally biased region" description="Low complexity" evidence="10">
    <location>
        <begin position="1380"/>
        <end position="1391"/>
    </location>
</feature>
<evidence type="ECO:0000259" key="12">
    <source>
        <dbReference type="PROSITE" id="PS51194"/>
    </source>
</evidence>
<dbReference type="Pfam" id="PF00271">
    <property type="entry name" value="Helicase_C"/>
    <property type="match status" value="1"/>
</dbReference>
<evidence type="ECO:0000256" key="10">
    <source>
        <dbReference type="SAM" id="MobiDB-lite"/>
    </source>
</evidence>
<keyword evidence="8" id="KW-0067">ATP-binding</keyword>
<evidence type="ECO:0000256" key="3">
    <source>
        <dbReference type="ARBA" id="ARBA00022723"/>
    </source>
</evidence>
<comment type="subcellular location">
    <subcellularLocation>
        <location evidence="1">Nucleus</location>
    </subcellularLocation>
</comment>
<dbReference type="InterPro" id="IPR041684">
    <property type="entry name" value="Znf-PHD-like"/>
</dbReference>
<evidence type="ECO:0000256" key="8">
    <source>
        <dbReference type="ARBA" id="ARBA00022840"/>
    </source>
</evidence>
<evidence type="ECO:0000256" key="7">
    <source>
        <dbReference type="ARBA" id="ARBA00022833"/>
    </source>
</evidence>
<evidence type="ECO:0000256" key="2">
    <source>
        <dbReference type="ARBA" id="ARBA00011353"/>
    </source>
</evidence>
<dbReference type="InterPro" id="IPR040934">
    <property type="entry name" value="Znf-CCCH_6"/>
</dbReference>
<feature type="domain" description="Helicase C-terminal" evidence="12">
    <location>
        <begin position="1047"/>
        <end position="1198"/>
    </location>
</feature>
<dbReference type="InterPro" id="IPR016197">
    <property type="entry name" value="Chromo-like_dom_sf"/>
</dbReference>
<dbReference type="Pfam" id="PF23615">
    <property type="entry name" value="Chromo_MIT1"/>
    <property type="match status" value="1"/>
</dbReference>
<keyword evidence="6" id="KW-0378">Hydrolase</keyword>
<feature type="compositionally biased region" description="Polar residues" evidence="10">
    <location>
        <begin position="139"/>
        <end position="163"/>
    </location>
</feature>
<dbReference type="GO" id="GO:0140658">
    <property type="term" value="F:ATP-dependent chromatin remodeler activity"/>
    <property type="evidence" value="ECO:0007669"/>
    <property type="project" value="TreeGrafter"/>
</dbReference>
<dbReference type="SMART" id="SM00249">
    <property type="entry name" value="PHD"/>
    <property type="match status" value="2"/>
</dbReference>
<dbReference type="InterPro" id="IPR038718">
    <property type="entry name" value="SNF2-like_sf"/>
</dbReference>
<dbReference type="InterPro" id="IPR027417">
    <property type="entry name" value="P-loop_NTPase"/>
</dbReference>
<evidence type="ECO:0000256" key="1">
    <source>
        <dbReference type="ARBA" id="ARBA00004123"/>
    </source>
</evidence>
<evidence type="ECO:0000256" key="6">
    <source>
        <dbReference type="ARBA" id="ARBA00022801"/>
    </source>
</evidence>
<dbReference type="GO" id="GO:0008270">
    <property type="term" value="F:zinc ion binding"/>
    <property type="evidence" value="ECO:0007669"/>
    <property type="project" value="UniProtKB-KW"/>
</dbReference>
<evidence type="ECO:0000259" key="11">
    <source>
        <dbReference type="PROSITE" id="PS51192"/>
    </source>
</evidence>
<dbReference type="InterPro" id="IPR011011">
    <property type="entry name" value="Znf_FYVE_PHD"/>
</dbReference>
<dbReference type="GO" id="GO:0042393">
    <property type="term" value="F:histone binding"/>
    <property type="evidence" value="ECO:0007669"/>
    <property type="project" value="TreeGrafter"/>
</dbReference>
<feature type="compositionally biased region" description="Polar residues" evidence="10">
    <location>
        <begin position="173"/>
        <end position="191"/>
    </location>
</feature>
<dbReference type="SUPFAM" id="SSF57903">
    <property type="entry name" value="FYVE/PHD zinc finger"/>
    <property type="match status" value="1"/>
</dbReference>
<dbReference type="EMBL" id="LN891143">
    <property type="protein sequence ID" value="CUS08237.1"/>
    <property type="molecule type" value="Genomic_DNA"/>
</dbReference>
<evidence type="ECO:0008006" key="15">
    <source>
        <dbReference type="Google" id="ProtNLM"/>
    </source>
</evidence>
<keyword evidence="9" id="KW-0539">Nucleus</keyword>
<keyword evidence="4" id="KW-0547">Nucleotide-binding</keyword>
<keyword evidence="7" id="KW-0862">Zinc</keyword>
<evidence type="ECO:0000313" key="13">
    <source>
        <dbReference type="EMBL" id="CUS08237.1"/>
    </source>
</evidence>
<comment type="subunit">
    <text evidence="2">Component of the NuA4 histone acetyltransferase complex.</text>
</comment>
<dbReference type="Gene3D" id="3.40.50.300">
    <property type="entry name" value="P-loop containing nucleotide triphosphate hydrolases"/>
    <property type="match status" value="1"/>
</dbReference>
<dbReference type="Pfam" id="PF15446">
    <property type="entry name" value="zf-PHD-like"/>
    <property type="match status" value="1"/>
</dbReference>
<dbReference type="GO" id="GO:0003677">
    <property type="term" value="F:DNA binding"/>
    <property type="evidence" value="ECO:0007669"/>
    <property type="project" value="TreeGrafter"/>
</dbReference>
<dbReference type="InterPro" id="IPR049730">
    <property type="entry name" value="SNF2/RAD54-like_C"/>
</dbReference>
<reference evidence="13" key="1">
    <citation type="submission" date="2015-10" db="EMBL/GenBank/DDBJ databases">
        <authorList>
            <person name="Regsiter A."/>
            <person name="william w."/>
        </authorList>
    </citation>
    <scope>NUCLEOTIDE SEQUENCE</scope>
    <source>
        <strain evidence="13">Montdore</strain>
    </source>
</reference>
<dbReference type="Pfam" id="PF18585">
    <property type="entry name" value="zf-CCCH_6"/>
    <property type="match status" value="1"/>
</dbReference>
<dbReference type="PROSITE" id="PS51194">
    <property type="entry name" value="HELICASE_CTER"/>
    <property type="match status" value="1"/>
</dbReference>
<sequence length="1612" mass="182058">MPLTADSDIEMSYHSENEVEAPDEASAQLLAALSPAPGDRVEPEFAIDLPTLESLGLNRDDYQSFPEERLIKKIRAEVEIMGVLHCKANLADGSHVMMPYTQLARYDNWEKAYADFVSRDNTLPDATSSEETGSERDTSASSLRGRQGPSKTATPRNVGSPSRSGRHVDSDSSDQAPQTDNNSSAPPTQGRQLRKRNLSLLAKQRKSMREAEGIESSEDEDANKAIKSRNPAKGGGRRTRSTGLSKVQMLPYGYDDDELIVSDLKPPPGRRHRGLVSSRRRNATGAGYGSSDYGNDDPPERRSGRTTGRKNMYREPDPNASDDDFMDIDTVAKPKKPQIVRAKEIFPSLDKHGDFARFHDRTCDTCLDHGTSKSRGILIYCQGCSYTYHQLCLGHRNNREHLITKVAGKNHVLQCKRCIGKARLKRPTAPYLDKCTACRITGKSCQPFSNLKNKSTQKKDASANASAETSDVEVDPERLYTPENVLFRCRGCRRAWHFNHLPATAESVGKPTAENRLEEYSREWRCDLCQEHREKADVILAWRPSDKQARQMRPELIDYTDFVEDEREYLAKFARQSYFHCIWLPGAWVSGAFPLLHTGFMKRGPKLCMTTEEAVPEEWLRIEICLDVEYDSYVPVGSDAELDLLRITDVTKAYVKFRGLGYEEAAWEQPPKESEKERWEEWKQAYGDYIHGFYVRGARGILDRIKKARSLNFDQKLVKKKQPEYVKGGTLMDYQMEGLNWLYYKWWKGQNAVLADEMGLGKTIQVISFLSVLLEEHNVWPFLIVVPNSTVPNWKREIQRWLPNMRVVAYPSVDTARRLSKKYEMFHPGTTDLKCHVVVTSYNTPVSDAKTLRPIRWQALIVDEGQRLKNDRSQFHTEMAKYHAGFKLLMTGTPLQNNPRELFNLLQFLDPKLQAAEMEEEFGELTKENVPNLHAMIRPYFLRRTKGMVLDLPPMTEIIVPVSMTNVQRKLYKSILTKDTALIKSILAKHGKGKIKLTERTKLNNLLMQLRKCLCHPFLYNEDIEEQNVDPETAHKNLVDAGSKLELLSLLLPKLKERGHRVLMFTQFLGMLDILEDFLFALDLKYQRLDGAVSTLERQKRIDSFNAPNSEYFAFMLSTRAGGVGINLATADTVIILDPDFNPHQDIQALSRAHRIGQTKRVQVFHLVTRDTAEEKIIQIGKKKLSLDHLIIEKMDATEEEEVDVESILKFGARALFEDEGEASEARRIRYDDDSVDKLLEKVATEEPTVAEKDGANTGETAFSFARVWANDTSVLEEGFGQEQEEEAPLGFWDKVLKEREEEARLEAASKAEEFGRGRRNKKVDYRMGFDFSSKRGPEATSDTDFHDSLGPESDSEEGRAGSEVSDKLLNANRTQDFGPQITPIIPQIPTEPTPRDSNLTAMPRPPPPYIPHPNRHIPVAQPPYPPYPPYPPQPPPASFNRTPIDKFHPLQSTQHVYGAPPAPAMPSRPMAQMMPAAPVAPIAPMVPPPLHVFHTAPGSVTMSYPNLNGKCLACGNPHPPGQCPLREIPAQHCQLCSTAHLPGINTCPHLSSETQVNEMLMAVNLSPEMPVLTAGAKQLLRERKGEIKLKKKEVARRRQASMNSAPSANGY</sequence>
<dbReference type="InterPro" id="IPR001965">
    <property type="entry name" value="Znf_PHD"/>
</dbReference>
<dbReference type="PANTHER" id="PTHR45623:SF17">
    <property type="entry name" value="CHROMODOMAIN-HELICASE-DNA-BINDING PROTEIN 3-RELATED"/>
    <property type="match status" value="1"/>
</dbReference>
<feature type="compositionally biased region" description="Polar residues" evidence="10">
    <location>
        <begin position="122"/>
        <end position="131"/>
    </location>
</feature>
<accession>A0A292PP19</accession>
<feature type="compositionally biased region" description="Basic and acidic residues" evidence="10">
    <location>
        <begin position="1357"/>
        <end position="1367"/>
    </location>
</feature>
<feature type="region of interest" description="Disordered" evidence="10">
    <location>
        <begin position="1330"/>
        <end position="1395"/>
    </location>
</feature>
<dbReference type="SMART" id="SM00487">
    <property type="entry name" value="DEXDc"/>
    <property type="match status" value="1"/>
</dbReference>
<evidence type="ECO:0000313" key="14">
    <source>
        <dbReference type="Proteomes" id="UP001412239"/>
    </source>
</evidence>
<evidence type="ECO:0000256" key="5">
    <source>
        <dbReference type="ARBA" id="ARBA00022771"/>
    </source>
</evidence>
<dbReference type="GO" id="GO:0005634">
    <property type="term" value="C:nucleus"/>
    <property type="evidence" value="ECO:0007669"/>
    <property type="project" value="UniProtKB-SubCell"/>
</dbReference>
<feature type="compositionally biased region" description="Basic and acidic residues" evidence="10">
    <location>
        <begin position="1330"/>
        <end position="1350"/>
    </location>
</feature>
<protein>
    <recommendedName>
        <fullName evidence="15">PHD-type domain-containing protein</fullName>
    </recommendedName>
</protein>
<name>A0A292PP19_9PEZI</name>
<dbReference type="InterPro" id="IPR014001">
    <property type="entry name" value="Helicase_ATP-bd"/>
</dbReference>
<dbReference type="GO" id="GO:0000785">
    <property type="term" value="C:chromatin"/>
    <property type="evidence" value="ECO:0007669"/>
    <property type="project" value="TreeGrafter"/>
</dbReference>